<feature type="binding site" evidence="12">
    <location>
        <position position="196"/>
    </location>
    <ligand>
        <name>[4Fe-4S] cluster</name>
        <dbReference type="ChEBI" id="CHEBI:49883"/>
    </ligand>
</feature>
<dbReference type="SUPFAM" id="SSF48150">
    <property type="entry name" value="DNA-glycosylase"/>
    <property type="match status" value="1"/>
</dbReference>
<evidence type="ECO:0000256" key="6">
    <source>
        <dbReference type="ARBA" id="ARBA00023004"/>
    </source>
</evidence>
<dbReference type="InterPro" id="IPR005759">
    <property type="entry name" value="Nth"/>
</dbReference>
<dbReference type="PANTHER" id="PTHR10359">
    <property type="entry name" value="A/G-SPECIFIC ADENINE GLYCOSYLASE/ENDONUCLEASE III"/>
    <property type="match status" value="1"/>
</dbReference>
<dbReference type="FunFam" id="1.10.340.30:FF:000001">
    <property type="entry name" value="Endonuclease III"/>
    <property type="match status" value="1"/>
</dbReference>
<dbReference type="Proteomes" id="UP000218181">
    <property type="component" value="Unassembled WGS sequence"/>
</dbReference>
<dbReference type="NCBIfam" id="TIGR01083">
    <property type="entry name" value="nth"/>
    <property type="match status" value="1"/>
</dbReference>
<dbReference type="CDD" id="cd00056">
    <property type="entry name" value="ENDO3c"/>
    <property type="match status" value="1"/>
</dbReference>
<dbReference type="InterPro" id="IPR000445">
    <property type="entry name" value="HhH_motif"/>
</dbReference>
<dbReference type="GO" id="GO:0019104">
    <property type="term" value="F:DNA N-glycosylase activity"/>
    <property type="evidence" value="ECO:0007669"/>
    <property type="project" value="UniProtKB-UniRule"/>
</dbReference>
<evidence type="ECO:0000256" key="7">
    <source>
        <dbReference type="ARBA" id="ARBA00023014"/>
    </source>
</evidence>
<dbReference type="PIRSF" id="PIRSF001435">
    <property type="entry name" value="Nth"/>
    <property type="match status" value="1"/>
</dbReference>
<dbReference type="PROSITE" id="PS01155">
    <property type="entry name" value="ENDONUCLEASE_III_2"/>
    <property type="match status" value="1"/>
</dbReference>
<dbReference type="EC" id="4.2.99.18" evidence="12"/>
<evidence type="ECO:0000313" key="14">
    <source>
        <dbReference type="EMBL" id="PCR99541.1"/>
    </source>
</evidence>
<evidence type="ECO:0000256" key="11">
    <source>
        <dbReference type="ARBA" id="ARBA00023295"/>
    </source>
</evidence>
<dbReference type="OrthoDB" id="9800977at2"/>
<dbReference type="RefSeq" id="WP_096818550.1">
    <property type="nucleotide sequence ID" value="NZ_JXJU01000008.1"/>
</dbReference>
<evidence type="ECO:0000259" key="13">
    <source>
        <dbReference type="SMART" id="SM00478"/>
    </source>
</evidence>
<keyword evidence="4 12" id="KW-0227">DNA damage</keyword>
<dbReference type="SMART" id="SM00525">
    <property type="entry name" value="FES"/>
    <property type="match status" value="1"/>
</dbReference>
<feature type="binding site" evidence="12">
    <location>
        <position position="205"/>
    </location>
    <ligand>
        <name>[4Fe-4S] cluster</name>
        <dbReference type="ChEBI" id="CHEBI:49883"/>
    </ligand>
</feature>
<dbReference type="GO" id="GO:0003677">
    <property type="term" value="F:DNA binding"/>
    <property type="evidence" value="ECO:0007669"/>
    <property type="project" value="UniProtKB-UniRule"/>
</dbReference>
<keyword evidence="3 12" id="KW-0479">Metal-binding</keyword>
<dbReference type="SMART" id="SM00478">
    <property type="entry name" value="ENDO3c"/>
    <property type="match status" value="1"/>
</dbReference>
<keyword evidence="10 12" id="KW-0456">Lyase</keyword>
<sequence length="216" mass="23853">MLSKKKYLEALDIIMSMYPDARGELNWGTPFQLLIATILSAQATDIGVNKATPALFAAYPDAESLAKADIASIESKIKTIGLYHTKAKNIKAAAQMLVDEFDSVLPQDKEILQKLPGVGRKTANVVLGDAFGIPGIAVDTHVDRVSKRLNIVPQKASVLEVEKTLMRYIPQDEWVSAHHHLIFFGRYHCTAKNPNCENCPVLSYCKFGKERLGVID</sequence>
<dbReference type="EMBL" id="JXJU01000008">
    <property type="protein sequence ID" value="PCR99541.1"/>
    <property type="molecule type" value="Genomic_DNA"/>
</dbReference>
<keyword evidence="14" id="KW-0540">Nuclease</keyword>
<dbReference type="InterPro" id="IPR011257">
    <property type="entry name" value="DNA_glycosylase"/>
</dbReference>
<dbReference type="InterPro" id="IPR003651">
    <property type="entry name" value="Endonuclease3_FeS-loop_motif"/>
</dbReference>
<dbReference type="InterPro" id="IPR004036">
    <property type="entry name" value="Endonuclease-III-like_CS2"/>
</dbReference>
<organism evidence="14 15">
    <name type="scientific">Lactococcus fujiensis JCM 16395</name>
    <dbReference type="NCBI Taxonomy" id="1291764"/>
    <lineage>
        <taxon>Bacteria</taxon>
        <taxon>Bacillati</taxon>
        <taxon>Bacillota</taxon>
        <taxon>Bacilli</taxon>
        <taxon>Lactobacillales</taxon>
        <taxon>Streptococcaceae</taxon>
        <taxon>Lactococcus</taxon>
    </lineage>
</organism>
<dbReference type="Gene3D" id="1.10.340.30">
    <property type="entry name" value="Hypothetical protein, domain 2"/>
    <property type="match status" value="1"/>
</dbReference>
<evidence type="ECO:0000256" key="12">
    <source>
        <dbReference type="HAMAP-Rule" id="MF_00942"/>
    </source>
</evidence>
<dbReference type="PANTHER" id="PTHR10359:SF18">
    <property type="entry name" value="ENDONUCLEASE III"/>
    <property type="match status" value="1"/>
</dbReference>
<feature type="binding site" evidence="12">
    <location>
        <position position="199"/>
    </location>
    <ligand>
        <name>[4Fe-4S] cluster</name>
        <dbReference type="ChEBI" id="CHEBI:49883"/>
    </ligand>
</feature>
<dbReference type="Pfam" id="PF00633">
    <property type="entry name" value="HHH"/>
    <property type="match status" value="1"/>
</dbReference>
<dbReference type="InterPro" id="IPR023170">
    <property type="entry name" value="HhH_base_excis_C"/>
</dbReference>
<dbReference type="GO" id="GO:0140078">
    <property type="term" value="F:class I DNA-(apurinic or apyrimidinic site) endonuclease activity"/>
    <property type="evidence" value="ECO:0007669"/>
    <property type="project" value="UniProtKB-EC"/>
</dbReference>
<evidence type="ECO:0000256" key="1">
    <source>
        <dbReference type="ARBA" id="ARBA00008343"/>
    </source>
</evidence>
<comment type="cofactor">
    <cofactor evidence="12">
        <name>[4Fe-4S] cluster</name>
        <dbReference type="ChEBI" id="CHEBI:49883"/>
    </cofactor>
    <text evidence="12">Binds 1 [4Fe-4S] cluster.</text>
</comment>
<name>A0A2A5RK17_9LACT</name>
<gene>
    <name evidence="12" type="primary">nth</name>
    <name evidence="14" type="ORF">RT41_GL001917</name>
</gene>
<accession>A0A2A5RK17</accession>
<keyword evidence="5 12" id="KW-0378">Hydrolase</keyword>
<dbReference type="GO" id="GO:0051539">
    <property type="term" value="F:4 iron, 4 sulfur cluster binding"/>
    <property type="evidence" value="ECO:0007669"/>
    <property type="project" value="UniProtKB-UniRule"/>
</dbReference>
<evidence type="ECO:0000313" key="15">
    <source>
        <dbReference type="Proteomes" id="UP000218181"/>
    </source>
</evidence>
<evidence type="ECO:0000256" key="5">
    <source>
        <dbReference type="ARBA" id="ARBA00022801"/>
    </source>
</evidence>
<dbReference type="Pfam" id="PF00730">
    <property type="entry name" value="HhH-GPD"/>
    <property type="match status" value="1"/>
</dbReference>
<evidence type="ECO:0000256" key="10">
    <source>
        <dbReference type="ARBA" id="ARBA00023239"/>
    </source>
</evidence>
<reference evidence="14 15" key="1">
    <citation type="submission" date="2014-12" db="EMBL/GenBank/DDBJ databases">
        <title>Draft genome sequences of 10 type strains of Lactococcus.</title>
        <authorList>
            <person name="Sun Z."/>
            <person name="Zhong Z."/>
            <person name="Liu W."/>
            <person name="Zhang W."/>
            <person name="Zhang H."/>
        </authorList>
    </citation>
    <scope>NUCLEOTIDE SEQUENCE [LARGE SCALE GENOMIC DNA]</scope>
    <source>
        <strain evidence="14 15">JCM 16395</strain>
    </source>
</reference>
<keyword evidence="6 12" id="KW-0408">Iron</keyword>
<keyword evidence="9 12" id="KW-0234">DNA repair</keyword>
<dbReference type="STRING" id="1291764.GCA_001311235_01697"/>
<comment type="catalytic activity">
    <reaction evidence="12">
        <text>2'-deoxyribonucleotide-(2'-deoxyribose 5'-phosphate)-2'-deoxyribonucleotide-DNA = a 3'-end 2'-deoxyribonucleotide-(2,3-dehydro-2,3-deoxyribose 5'-phosphate)-DNA + a 5'-end 5'-phospho-2'-deoxyribonucleoside-DNA + H(+)</text>
        <dbReference type="Rhea" id="RHEA:66592"/>
        <dbReference type="Rhea" id="RHEA-COMP:13180"/>
        <dbReference type="Rhea" id="RHEA-COMP:16897"/>
        <dbReference type="Rhea" id="RHEA-COMP:17067"/>
        <dbReference type="ChEBI" id="CHEBI:15378"/>
        <dbReference type="ChEBI" id="CHEBI:136412"/>
        <dbReference type="ChEBI" id="CHEBI:157695"/>
        <dbReference type="ChEBI" id="CHEBI:167181"/>
        <dbReference type="EC" id="4.2.99.18"/>
    </reaction>
</comment>
<proteinExistence type="inferred from homology"/>
<dbReference type="GO" id="GO:0046872">
    <property type="term" value="F:metal ion binding"/>
    <property type="evidence" value="ECO:0007669"/>
    <property type="project" value="UniProtKB-KW"/>
</dbReference>
<keyword evidence="8 12" id="KW-0238">DNA-binding</keyword>
<feature type="binding site" evidence="12">
    <location>
        <position position="189"/>
    </location>
    <ligand>
        <name>[4Fe-4S] cluster</name>
        <dbReference type="ChEBI" id="CHEBI:49883"/>
    </ligand>
</feature>
<evidence type="ECO:0000256" key="2">
    <source>
        <dbReference type="ARBA" id="ARBA00022485"/>
    </source>
</evidence>
<comment type="function">
    <text evidence="12">DNA repair enzyme that has both DNA N-glycosylase activity and AP-lyase activity. The DNA N-glycosylase activity releases various damaged pyrimidines from DNA by cleaving the N-glycosidic bond, leaving an AP (apurinic/apyrimidinic) site. The AP-lyase activity cleaves the phosphodiester bond 3' to the AP site by a beta-elimination, leaving a 3'-terminal unsaturated sugar and a product with a terminal 5'-phosphate.</text>
</comment>
<keyword evidence="15" id="KW-1185">Reference proteome</keyword>
<keyword evidence="7 12" id="KW-0411">Iron-sulfur</keyword>
<evidence type="ECO:0000256" key="9">
    <source>
        <dbReference type="ARBA" id="ARBA00023204"/>
    </source>
</evidence>
<evidence type="ECO:0000256" key="8">
    <source>
        <dbReference type="ARBA" id="ARBA00023125"/>
    </source>
</evidence>
<dbReference type="Gene3D" id="1.10.1670.10">
    <property type="entry name" value="Helix-hairpin-Helix base-excision DNA repair enzymes (C-terminal)"/>
    <property type="match status" value="1"/>
</dbReference>
<dbReference type="InterPro" id="IPR003265">
    <property type="entry name" value="HhH-GPD_domain"/>
</dbReference>
<dbReference type="Pfam" id="PF10576">
    <property type="entry name" value="EndIII_4Fe-2S"/>
    <property type="match status" value="1"/>
</dbReference>
<dbReference type="GO" id="GO:0006285">
    <property type="term" value="P:base-excision repair, AP site formation"/>
    <property type="evidence" value="ECO:0007669"/>
    <property type="project" value="TreeGrafter"/>
</dbReference>
<keyword evidence="14" id="KW-0255">Endonuclease</keyword>
<comment type="similarity">
    <text evidence="1 12">Belongs to the Nth/MutY family.</text>
</comment>
<dbReference type="HAMAP" id="MF_00942">
    <property type="entry name" value="Nth"/>
    <property type="match status" value="1"/>
</dbReference>
<keyword evidence="2 12" id="KW-0004">4Fe-4S</keyword>
<feature type="domain" description="HhH-GPD" evidence="13">
    <location>
        <begin position="39"/>
        <end position="187"/>
    </location>
</feature>
<protein>
    <recommendedName>
        <fullName evidence="12">Endonuclease III</fullName>
        <ecNumber evidence="12">4.2.99.18</ecNumber>
    </recommendedName>
    <alternativeName>
        <fullName evidence="12">DNA-(apurinic or apyrimidinic site) lyase</fullName>
    </alternativeName>
</protein>
<comment type="caution">
    <text evidence="14">The sequence shown here is derived from an EMBL/GenBank/DDBJ whole genome shotgun (WGS) entry which is preliminary data.</text>
</comment>
<dbReference type="AlphaFoldDB" id="A0A2A5RK17"/>
<evidence type="ECO:0000256" key="3">
    <source>
        <dbReference type="ARBA" id="ARBA00022723"/>
    </source>
</evidence>
<keyword evidence="11 12" id="KW-0326">Glycosidase</keyword>
<dbReference type="FunFam" id="1.10.1670.10:FF:000001">
    <property type="entry name" value="Endonuclease III"/>
    <property type="match status" value="1"/>
</dbReference>
<evidence type="ECO:0000256" key="4">
    <source>
        <dbReference type="ARBA" id="ARBA00022763"/>
    </source>
</evidence>